<organism evidence="2 3">
    <name type="scientific">Methanococcus maripaludis</name>
    <name type="common">Methanococcus deltae</name>
    <dbReference type="NCBI Taxonomy" id="39152"/>
    <lineage>
        <taxon>Archaea</taxon>
        <taxon>Methanobacteriati</taxon>
        <taxon>Methanobacteriota</taxon>
        <taxon>Methanomada group</taxon>
        <taxon>Methanococci</taxon>
        <taxon>Methanococcales</taxon>
        <taxon>Methanococcaceae</taxon>
        <taxon>Methanococcus</taxon>
    </lineage>
</organism>
<evidence type="ECO:0000313" key="2">
    <source>
        <dbReference type="EMBL" id="MBA2851645.1"/>
    </source>
</evidence>
<dbReference type="InterPro" id="IPR036388">
    <property type="entry name" value="WH-like_DNA-bd_sf"/>
</dbReference>
<dbReference type="RefSeq" id="WP_181501471.1">
    <property type="nucleotide sequence ID" value="NZ_JACDUH010000003.1"/>
</dbReference>
<dbReference type="Pfam" id="PF01978">
    <property type="entry name" value="TrmB"/>
    <property type="match status" value="1"/>
</dbReference>
<name>A0A7J9NWL2_METMI</name>
<accession>A0A7J9NWL2</accession>
<reference evidence="2 3" key="1">
    <citation type="submission" date="2020-07" db="EMBL/GenBank/DDBJ databases">
        <title>Genomic Encyclopedia of Type Strains, Phase IV (KMG-V): Genome sequencing to study the core and pangenomes of soil and plant-associated prokaryotes.</title>
        <authorList>
            <person name="Whitman W."/>
        </authorList>
    </citation>
    <scope>NUCLEOTIDE SEQUENCE [LARGE SCALE GENOMIC DNA]</scope>
    <source>
        <strain evidence="2 3">A1</strain>
    </source>
</reference>
<dbReference type="InterPro" id="IPR036390">
    <property type="entry name" value="WH_DNA-bd_sf"/>
</dbReference>
<comment type="caution">
    <text evidence="2">The sequence shown here is derived from an EMBL/GenBank/DDBJ whole genome shotgun (WGS) entry which is preliminary data.</text>
</comment>
<feature type="domain" description="Transcription regulator TrmB N-terminal" evidence="1">
    <location>
        <begin position="24"/>
        <end position="88"/>
    </location>
</feature>
<dbReference type="SUPFAM" id="SSF46785">
    <property type="entry name" value="Winged helix' DNA-binding domain"/>
    <property type="match status" value="1"/>
</dbReference>
<evidence type="ECO:0000313" key="3">
    <source>
        <dbReference type="Proteomes" id="UP000564425"/>
    </source>
</evidence>
<dbReference type="AlphaFoldDB" id="A0A7J9NWL2"/>
<evidence type="ECO:0000259" key="1">
    <source>
        <dbReference type="Pfam" id="PF01978"/>
    </source>
</evidence>
<proteinExistence type="predicted"/>
<dbReference type="Proteomes" id="UP000564425">
    <property type="component" value="Unassembled WGS sequence"/>
</dbReference>
<dbReference type="EMBL" id="JACDUH010000003">
    <property type="protein sequence ID" value="MBA2851645.1"/>
    <property type="molecule type" value="Genomic_DNA"/>
</dbReference>
<dbReference type="InterPro" id="IPR002831">
    <property type="entry name" value="Tscrpt_reg_TrmB_N"/>
</dbReference>
<dbReference type="Gene3D" id="1.10.10.10">
    <property type="entry name" value="Winged helix-like DNA-binding domain superfamily/Winged helix DNA-binding domain"/>
    <property type="match status" value="1"/>
</dbReference>
<sequence length="114" mass="12922">MSSPKKVVTIQTKPTFPLLFNTITDEKVYLYLLQHHPVTAAVIAKEADIFVSTVRETLLTLTEQGYVIRTKLKSNERGKHPYVYVPLSKDDLIKRAHGEFAKLLDAITELPAKE</sequence>
<gene>
    <name evidence="2" type="ORF">HNP86_001804</name>
</gene>
<protein>
    <submittedName>
        <fullName evidence="2">Putative transcriptional regulator</fullName>
    </submittedName>
</protein>